<evidence type="ECO:0000313" key="6">
    <source>
        <dbReference type="Proteomes" id="UP000251647"/>
    </source>
</evidence>
<evidence type="ECO:0000256" key="2">
    <source>
        <dbReference type="ARBA" id="ARBA00023136"/>
    </source>
</evidence>
<dbReference type="Proteomes" id="UP000251647">
    <property type="component" value="Unassembled WGS sequence"/>
</dbReference>
<name>A0A2X1Y9Y5_PHODM</name>
<sequence>MLKKLLLSSLIMVNSPYLYATENEPQQDWIDNFLTQLGSSDTIDVSQGIDWGVLPGPFANPEQGVGFGIAAVGLYAPSDWVETTPYSTLAIKSYISSTGSYGLGLENRTYLNHDRLRLLGDVWISHSPQYYWGIGKKAAEDDRNKSEYQGRIFKVAPKISYQFLPHTYVTLGWDFQSYAKQKIDSNLLTAYQLEDQRSSGISTAFEYDSRDFEPNPYHGMLLFAEWVNFRKSLGSDQNYQRLTINYRQYVEISDSDVLAWDLHGQKVDGDIPWYGYAEMGNDDRMRGYYTGQYRDRYQLSSQIELRHRFNYRHGMVAWIGGGNIAPKSSELFSDSWLPSAGIGYRFTFKPRINVRIDYAVGKDSSGFYFNINEAF</sequence>
<feature type="domain" description="Bacterial surface antigen (D15)" evidence="4">
    <location>
        <begin position="100"/>
        <end position="375"/>
    </location>
</feature>
<reference evidence="5 6" key="1">
    <citation type="submission" date="2018-06" db="EMBL/GenBank/DDBJ databases">
        <authorList>
            <consortium name="Pathogen Informatics"/>
            <person name="Doyle S."/>
        </authorList>
    </citation>
    <scope>NUCLEOTIDE SEQUENCE [LARGE SCALE GENOMIC DNA]</scope>
    <source>
        <strain evidence="5 6">NCTC11647</strain>
    </source>
</reference>
<proteinExistence type="predicted"/>
<protein>
    <submittedName>
        <fullName evidence="5">Outer membrane protein/protective antigen OMA87</fullName>
    </submittedName>
</protein>
<gene>
    <name evidence="5" type="ORF">NCTC11647_03098</name>
</gene>
<feature type="chain" id="PRO_5016050394" evidence="3">
    <location>
        <begin position="21"/>
        <end position="375"/>
    </location>
</feature>
<feature type="signal peptide" evidence="3">
    <location>
        <begin position="1"/>
        <end position="20"/>
    </location>
</feature>
<evidence type="ECO:0000313" key="5">
    <source>
        <dbReference type="EMBL" id="SPY44161.1"/>
    </source>
</evidence>
<evidence type="ECO:0000256" key="3">
    <source>
        <dbReference type="SAM" id="SignalP"/>
    </source>
</evidence>
<dbReference type="AlphaFoldDB" id="A0A2X1Y9Y5"/>
<keyword evidence="3" id="KW-0732">Signal</keyword>
<dbReference type="EMBL" id="UATL01000005">
    <property type="protein sequence ID" value="SPY44161.1"/>
    <property type="molecule type" value="Genomic_DNA"/>
</dbReference>
<dbReference type="GO" id="GO:0019867">
    <property type="term" value="C:outer membrane"/>
    <property type="evidence" value="ECO:0007669"/>
    <property type="project" value="InterPro"/>
</dbReference>
<evidence type="ECO:0000259" key="4">
    <source>
        <dbReference type="Pfam" id="PF01103"/>
    </source>
</evidence>
<accession>A0A2X1Y9Y5</accession>
<comment type="subcellular location">
    <subcellularLocation>
        <location evidence="1">Membrane</location>
    </subcellularLocation>
</comment>
<dbReference type="InterPro" id="IPR000184">
    <property type="entry name" value="Bac_surfAg_D15"/>
</dbReference>
<organism evidence="5 6">
    <name type="scientific">Photobacterium damselae</name>
    <dbReference type="NCBI Taxonomy" id="38293"/>
    <lineage>
        <taxon>Bacteria</taxon>
        <taxon>Pseudomonadati</taxon>
        <taxon>Pseudomonadota</taxon>
        <taxon>Gammaproteobacteria</taxon>
        <taxon>Vibrionales</taxon>
        <taxon>Vibrionaceae</taxon>
        <taxon>Photobacterium</taxon>
    </lineage>
</organism>
<dbReference type="Pfam" id="PF01103">
    <property type="entry name" value="Omp85"/>
    <property type="match status" value="1"/>
</dbReference>
<evidence type="ECO:0000256" key="1">
    <source>
        <dbReference type="ARBA" id="ARBA00004370"/>
    </source>
</evidence>
<dbReference type="Gene3D" id="2.40.160.50">
    <property type="entry name" value="membrane protein fhac: a member of the omp85/tpsb transporter family"/>
    <property type="match status" value="1"/>
</dbReference>
<keyword evidence="2" id="KW-0472">Membrane</keyword>